<dbReference type="KEGG" id="rrz:CS378_18555"/>
<dbReference type="OrthoDB" id="8635520at2"/>
<protein>
    <submittedName>
        <fullName evidence="1">Regulatory protein MarR</fullName>
    </submittedName>
</protein>
<dbReference type="InterPro" id="IPR000835">
    <property type="entry name" value="HTH_MarR-typ"/>
</dbReference>
<dbReference type="AlphaFoldDB" id="A0A098BRV9"/>
<organism evidence="1 2">
    <name type="scientific">Rhodococcus ruber</name>
    <dbReference type="NCBI Taxonomy" id="1830"/>
    <lineage>
        <taxon>Bacteria</taxon>
        <taxon>Bacillati</taxon>
        <taxon>Actinomycetota</taxon>
        <taxon>Actinomycetes</taxon>
        <taxon>Mycobacteriales</taxon>
        <taxon>Nocardiaceae</taxon>
        <taxon>Rhodococcus</taxon>
    </lineage>
</organism>
<dbReference type="InterPro" id="IPR036390">
    <property type="entry name" value="WH_DNA-bd_sf"/>
</dbReference>
<accession>A0A098BRV9</accession>
<dbReference type="InterPro" id="IPR036388">
    <property type="entry name" value="WH-like_DNA-bd_sf"/>
</dbReference>
<reference evidence="1 2" key="1">
    <citation type="journal article" date="2014" name="Genome Announc.">
        <title>Draft Genome Sequence of Propane- and Butane-Oxidizing Actinobacterium Rhodococcus ruber IEGM 231.</title>
        <authorList>
            <person name="Ivshina I.B."/>
            <person name="Kuyukina M.S."/>
            <person name="Krivoruchko A.V."/>
            <person name="Barbe V."/>
            <person name="Fischer C."/>
        </authorList>
    </citation>
    <scope>NUCLEOTIDE SEQUENCE [LARGE SCALE GENOMIC DNA]</scope>
</reference>
<dbReference type="EMBL" id="CCSD01000085">
    <property type="protein sequence ID" value="CDZ90446.1"/>
    <property type="molecule type" value="Genomic_DNA"/>
</dbReference>
<dbReference type="Gene3D" id="1.10.10.10">
    <property type="entry name" value="Winged helix-like DNA-binding domain superfamily/Winged helix DNA-binding domain"/>
    <property type="match status" value="1"/>
</dbReference>
<dbReference type="PRINTS" id="PR00598">
    <property type="entry name" value="HTHMARR"/>
</dbReference>
<dbReference type="InterPro" id="IPR039422">
    <property type="entry name" value="MarR/SlyA-like"/>
</dbReference>
<evidence type="ECO:0000313" key="2">
    <source>
        <dbReference type="Proteomes" id="UP000042997"/>
    </source>
</evidence>
<dbReference type="eggNOG" id="COG1846">
    <property type="taxonomic scope" value="Bacteria"/>
</dbReference>
<dbReference type="Proteomes" id="UP000042997">
    <property type="component" value="Unassembled WGS sequence"/>
</dbReference>
<dbReference type="Pfam" id="PF01047">
    <property type="entry name" value="MarR"/>
    <property type="match status" value="1"/>
</dbReference>
<dbReference type="PANTHER" id="PTHR33164:SF99">
    <property type="entry name" value="MARR FAMILY REGULATORY PROTEIN"/>
    <property type="match status" value="1"/>
</dbReference>
<dbReference type="GO" id="GO:0003700">
    <property type="term" value="F:DNA-binding transcription factor activity"/>
    <property type="evidence" value="ECO:0007669"/>
    <property type="project" value="InterPro"/>
</dbReference>
<dbReference type="SMART" id="SM00347">
    <property type="entry name" value="HTH_MARR"/>
    <property type="match status" value="1"/>
</dbReference>
<name>A0A098BRV9_9NOCA</name>
<proteinExistence type="predicted"/>
<dbReference type="SUPFAM" id="SSF46785">
    <property type="entry name" value="Winged helix' DNA-binding domain"/>
    <property type="match status" value="1"/>
</dbReference>
<gene>
    <name evidence="1" type="ORF">RHRU231_710124</name>
</gene>
<evidence type="ECO:0000313" key="1">
    <source>
        <dbReference type="EMBL" id="CDZ90446.1"/>
    </source>
</evidence>
<sequence length="149" mass="16439">MERRRVLEDDLGFLLTRASAMVVRSVNEALAPLGLRVRPYTVLSLACDEPSGVAQRRIAADMGLDPSQIVAIVDELENRNLVARTADPGDRRNKLVVATDEGRKLCDEARRLSEEVSDRHFAGVDPALLAEMRTVLGRMVFPESVNAAR</sequence>
<dbReference type="PANTHER" id="PTHR33164">
    <property type="entry name" value="TRANSCRIPTIONAL REGULATOR, MARR FAMILY"/>
    <property type="match status" value="1"/>
</dbReference>
<dbReference type="RefSeq" id="WP_010594966.1">
    <property type="nucleotide sequence ID" value="NZ_CP024315.1"/>
</dbReference>
<dbReference type="GO" id="GO:0006950">
    <property type="term" value="P:response to stress"/>
    <property type="evidence" value="ECO:0007669"/>
    <property type="project" value="TreeGrafter"/>
</dbReference>
<dbReference type="PROSITE" id="PS50995">
    <property type="entry name" value="HTH_MARR_2"/>
    <property type="match status" value="1"/>
</dbReference>